<proteinExistence type="predicted"/>
<dbReference type="SUPFAM" id="SSF49384">
    <property type="entry name" value="Carbohydrate-binding domain"/>
    <property type="match status" value="1"/>
</dbReference>
<name>A0A3R8S439_9BURK</name>
<evidence type="ECO:0000259" key="1">
    <source>
        <dbReference type="Pfam" id="PF07589"/>
    </source>
</evidence>
<dbReference type="GO" id="GO:0030246">
    <property type="term" value="F:carbohydrate binding"/>
    <property type="evidence" value="ECO:0007669"/>
    <property type="project" value="InterPro"/>
</dbReference>
<dbReference type="RefSeq" id="WP_125242825.1">
    <property type="nucleotide sequence ID" value="NZ_RSED01000005.1"/>
</dbReference>
<evidence type="ECO:0000313" key="2">
    <source>
        <dbReference type="EMBL" id="RRS05007.1"/>
    </source>
</evidence>
<sequence>MTLQQHLIAAVLATTALWTQAQTIEVKSPVAPVDIGATFTIDIVGSGFPNIIYGGGYDVGFDASILRLDNVKVPAFWELGSVPGPIDNVAGLAQGVNFNTLAGKQGDFVTATLTFTALAGGTSAITLSASPLWPFADDNGEVAVAFKNGTVAAVPEPTSVAMVLAGLGLVAMRLRRARG</sequence>
<protein>
    <submittedName>
        <fullName evidence="2">PEP-CTERM sorting domain-containing protein</fullName>
    </submittedName>
</protein>
<keyword evidence="3" id="KW-1185">Reference proteome</keyword>
<evidence type="ECO:0000313" key="3">
    <source>
        <dbReference type="Proteomes" id="UP000269265"/>
    </source>
</evidence>
<organism evidence="2 3">
    <name type="scientific">Aquabacterium soli</name>
    <dbReference type="NCBI Taxonomy" id="2493092"/>
    <lineage>
        <taxon>Bacteria</taxon>
        <taxon>Pseudomonadati</taxon>
        <taxon>Pseudomonadota</taxon>
        <taxon>Betaproteobacteria</taxon>
        <taxon>Burkholderiales</taxon>
        <taxon>Aquabacterium</taxon>
    </lineage>
</organism>
<dbReference type="NCBIfam" id="TIGR02595">
    <property type="entry name" value="PEP_CTERM"/>
    <property type="match status" value="1"/>
</dbReference>
<feature type="domain" description="Ice-binding protein C-terminal" evidence="1">
    <location>
        <begin position="153"/>
        <end position="176"/>
    </location>
</feature>
<dbReference type="Pfam" id="PF07589">
    <property type="entry name" value="PEP-CTERM"/>
    <property type="match status" value="1"/>
</dbReference>
<dbReference type="AlphaFoldDB" id="A0A3R8S439"/>
<dbReference type="InterPro" id="IPR013424">
    <property type="entry name" value="Ice-binding_C"/>
</dbReference>
<accession>A0A3R8S439</accession>
<dbReference type="Gene3D" id="2.60.40.680">
    <property type="match status" value="1"/>
</dbReference>
<dbReference type="InterPro" id="IPR008965">
    <property type="entry name" value="CBM2/CBM3_carb-bd_dom_sf"/>
</dbReference>
<reference evidence="2 3" key="1">
    <citation type="submission" date="2018-12" db="EMBL/GenBank/DDBJ databases">
        <title>The whole draft genome of Aquabacterium sp. SJQ9.</title>
        <authorList>
            <person name="Sun L."/>
            <person name="Gao X."/>
            <person name="Chen W."/>
            <person name="Huang K."/>
        </authorList>
    </citation>
    <scope>NUCLEOTIDE SEQUENCE [LARGE SCALE GENOMIC DNA]</scope>
    <source>
        <strain evidence="2 3">SJQ9</strain>
    </source>
</reference>
<comment type="caution">
    <text evidence="2">The sequence shown here is derived from an EMBL/GenBank/DDBJ whole genome shotgun (WGS) entry which is preliminary data.</text>
</comment>
<dbReference type="CDD" id="cd08547">
    <property type="entry name" value="Type_II_cohesin"/>
    <property type="match status" value="1"/>
</dbReference>
<dbReference type="Proteomes" id="UP000269265">
    <property type="component" value="Unassembled WGS sequence"/>
</dbReference>
<gene>
    <name evidence="2" type="ORF">EIP75_08565</name>
</gene>
<dbReference type="EMBL" id="RSED01000005">
    <property type="protein sequence ID" value="RRS05007.1"/>
    <property type="molecule type" value="Genomic_DNA"/>
</dbReference>
<dbReference type="OrthoDB" id="8566463at2"/>